<keyword evidence="2" id="KW-0040">ANK repeat</keyword>
<dbReference type="Pfam" id="PF13637">
    <property type="entry name" value="Ank_4"/>
    <property type="match status" value="1"/>
</dbReference>
<sequence>MSYKLTREDVTWGVEESAAIRAAGNPNPAVLRALLDYHKRKLRELAGCSPNANISGGNMGTYESPLTAAIRVNSSENVRTLLASGADPTGIHIWDLSDYSARFMRGRDAKVDVSSFGPCPSRLHILEVAKSKGITEQTQPLTQAELDERRTSFPRFWTEPNVPGQRLRMNKGITALEVAAGLGFEDLFALVREAGADESAWISTSGQANFDDTKPSSLSITSPVHEAIEHGQHAMLERLLNTYHYSPNYRAMVAPTVAFPPLSFALGRCDPKDPNIRACIKHLLAHPDIDLNLRTPIFEIHPLHLAVARHDPELLSFLPMPLSSAGTTALGHTLLHIASLPLTSMSMNRQIPDAVRSVHCARTLDSQWLPHPQPSPLHLETTKGVAVEVPLTSIDPPTPLTPAEQDAQLSTLRMLADARIDIRAQDVDGNTALHYLATALNGDSRAMQLLREMEGGEEVYNNCKNREDLTPRALWEACNEA</sequence>
<dbReference type="AlphaFoldDB" id="A0A1F5LXZ2"/>
<dbReference type="InterPro" id="IPR002110">
    <property type="entry name" value="Ankyrin_rpt"/>
</dbReference>
<protein>
    <submittedName>
        <fullName evidence="3">Uncharacterized protein</fullName>
    </submittedName>
</protein>
<dbReference type="Proteomes" id="UP000177622">
    <property type="component" value="Unassembled WGS sequence"/>
</dbReference>
<reference evidence="3 4" key="1">
    <citation type="journal article" date="2016" name="Sci. Rep.">
        <title>Penicillium arizonense, a new, genome sequenced fungal species, reveals a high chemical diversity in secreted metabolites.</title>
        <authorList>
            <person name="Grijseels S."/>
            <person name="Nielsen J.C."/>
            <person name="Randelovic M."/>
            <person name="Nielsen J."/>
            <person name="Nielsen K.F."/>
            <person name="Workman M."/>
            <person name="Frisvad J.C."/>
        </authorList>
    </citation>
    <scope>NUCLEOTIDE SEQUENCE [LARGE SCALE GENOMIC DNA]</scope>
    <source>
        <strain evidence="3 4">CBS 141311</strain>
    </source>
</reference>
<evidence type="ECO:0000256" key="2">
    <source>
        <dbReference type="ARBA" id="ARBA00023043"/>
    </source>
</evidence>
<dbReference type="RefSeq" id="XP_022493329.1">
    <property type="nucleotide sequence ID" value="XM_022626842.1"/>
</dbReference>
<proteinExistence type="predicted"/>
<dbReference type="GeneID" id="34571576"/>
<dbReference type="Gene3D" id="1.25.40.20">
    <property type="entry name" value="Ankyrin repeat-containing domain"/>
    <property type="match status" value="3"/>
</dbReference>
<evidence type="ECO:0000313" key="3">
    <source>
        <dbReference type="EMBL" id="OGE57906.1"/>
    </source>
</evidence>
<dbReference type="InterPro" id="IPR036770">
    <property type="entry name" value="Ankyrin_rpt-contain_sf"/>
</dbReference>
<dbReference type="OrthoDB" id="2980193at2759"/>
<dbReference type="SMART" id="SM00248">
    <property type="entry name" value="ANK"/>
    <property type="match status" value="4"/>
</dbReference>
<dbReference type="PANTHER" id="PTHR24189:SF50">
    <property type="entry name" value="ANKYRIN REPEAT AND SOCS BOX PROTEIN 2"/>
    <property type="match status" value="1"/>
</dbReference>
<dbReference type="InterPro" id="IPR050745">
    <property type="entry name" value="Multifunctional_regulatory"/>
</dbReference>
<accession>A0A1F5LXZ2</accession>
<dbReference type="SUPFAM" id="SSF48403">
    <property type="entry name" value="Ankyrin repeat"/>
    <property type="match status" value="1"/>
</dbReference>
<dbReference type="EMBL" id="LXJU01000001">
    <property type="protein sequence ID" value="OGE57906.1"/>
    <property type="molecule type" value="Genomic_DNA"/>
</dbReference>
<comment type="caution">
    <text evidence="3">The sequence shown here is derived from an EMBL/GenBank/DDBJ whole genome shotgun (WGS) entry which is preliminary data.</text>
</comment>
<keyword evidence="1" id="KW-0677">Repeat</keyword>
<name>A0A1F5LXZ2_PENAI</name>
<organism evidence="3 4">
    <name type="scientific">Penicillium arizonense</name>
    <dbReference type="NCBI Taxonomy" id="1835702"/>
    <lineage>
        <taxon>Eukaryota</taxon>
        <taxon>Fungi</taxon>
        <taxon>Dikarya</taxon>
        <taxon>Ascomycota</taxon>
        <taxon>Pezizomycotina</taxon>
        <taxon>Eurotiomycetes</taxon>
        <taxon>Eurotiomycetidae</taxon>
        <taxon>Eurotiales</taxon>
        <taxon>Aspergillaceae</taxon>
        <taxon>Penicillium</taxon>
    </lineage>
</organism>
<keyword evidence="4" id="KW-1185">Reference proteome</keyword>
<gene>
    <name evidence="3" type="ORF">PENARI_c001G09111</name>
</gene>
<evidence type="ECO:0000256" key="1">
    <source>
        <dbReference type="ARBA" id="ARBA00022737"/>
    </source>
</evidence>
<dbReference type="PANTHER" id="PTHR24189">
    <property type="entry name" value="MYOTROPHIN"/>
    <property type="match status" value="1"/>
</dbReference>
<dbReference type="STRING" id="1835702.A0A1F5LXZ2"/>
<evidence type="ECO:0000313" key="4">
    <source>
        <dbReference type="Proteomes" id="UP000177622"/>
    </source>
</evidence>